<dbReference type="SUPFAM" id="SSF46689">
    <property type="entry name" value="Homeodomain-like"/>
    <property type="match status" value="1"/>
</dbReference>
<organism evidence="5 6">
    <name type="scientific">Rhizorhabdus dicambivorans</name>
    <dbReference type="NCBI Taxonomy" id="1850238"/>
    <lineage>
        <taxon>Bacteria</taxon>
        <taxon>Pseudomonadati</taxon>
        <taxon>Pseudomonadota</taxon>
        <taxon>Alphaproteobacteria</taxon>
        <taxon>Sphingomonadales</taxon>
        <taxon>Sphingomonadaceae</taxon>
        <taxon>Rhizorhabdus</taxon>
    </lineage>
</organism>
<accession>A0A2A4FV10</accession>
<dbReference type="PROSITE" id="PS01124">
    <property type="entry name" value="HTH_ARAC_FAMILY_2"/>
    <property type="match status" value="1"/>
</dbReference>
<evidence type="ECO:0000259" key="4">
    <source>
        <dbReference type="PROSITE" id="PS01124"/>
    </source>
</evidence>
<protein>
    <submittedName>
        <fullName evidence="5">AraC family transcriptional regulator</fullName>
    </submittedName>
</protein>
<dbReference type="Proteomes" id="UP000218934">
    <property type="component" value="Unassembled WGS sequence"/>
</dbReference>
<sequence length="325" mass="34844">MEASGLVPGHVLRRAGLPADLFEQPDDALLRLSDYFRICEQMALQGGDESCHVSLRPLMVGTSELVQARLRGCGTMAEVMEVLANSYNIIHGHRYNQVQRRGHLISYAIDDADFPYAFDPGDAFVLLSLECLLVYVHVLLLSLAPGGAPIPLRAVRTRGPAAARGHLAFLGVPIRASAGLFGLDYDAALETVGVSPAQSPVLSARTIYGGVADMLDRIGPAVPAGPDLVGRVERELAGGRHDQAEVATALGMSVASLRRRLGEAGLQFRDVRARYLNSIARAALEDGNSIADIAESLGFSDGRSFARAFRQWNGVAPGDYRKTLV</sequence>
<dbReference type="PANTHER" id="PTHR47894:SF1">
    <property type="entry name" value="HTH-TYPE TRANSCRIPTIONAL REGULATOR VQSM"/>
    <property type="match status" value="1"/>
</dbReference>
<dbReference type="EMBL" id="NWUF01000009">
    <property type="protein sequence ID" value="PCE42275.1"/>
    <property type="molecule type" value="Genomic_DNA"/>
</dbReference>
<dbReference type="Pfam" id="PF12625">
    <property type="entry name" value="Arabinose_bd"/>
    <property type="match status" value="1"/>
</dbReference>
<dbReference type="InterPro" id="IPR020449">
    <property type="entry name" value="Tscrpt_reg_AraC-type_HTH"/>
</dbReference>
<dbReference type="GO" id="GO:0005829">
    <property type="term" value="C:cytosol"/>
    <property type="evidence" value="ECO:0007669"/>
    <property type="project" value="TreeGrafter"/>
</dbReference>
<feature type="domain" description="HTH araC/xylS-type" evidence="4">
    <location>
        <begin position="226"/>
        <end position="323"/>
    </location>
</feature>
<evidence type="ECO:0000313" key="5">
    <source>
        <dbReference type="EMBL" id="PCE42275.1"/>
    </source>
</evidence>
<keyword evidence="2" id="KW-0238">DNA-binding</keyword>
<keyword evidence="3" id="KW-0804">Transcription</keyword>
<evidence type="ECO:0000256" key="2">
    <source>
        <dbReference type="ARBA" id="ARBA00023125"/>
    </source>
</evidence>
<name>A0A2A4FV10_9SPHN</name>
<keyword evidence="1" id="KW-0805">Transcription regulation</keyword>
<dbReference type="PRINTS" id="PR00032">
    <property type="entry name" value="HTHARAC"/>
</dbReference>
<dbReference type="OrthoDB" id="9805730at2"/>
<evidence type="ECO:0000256" key="3">
    <source>
        <dbReference type="ARBA" id="ARBA00023163"/>
    </source>
</evidence>
<dbReference type="SMART" id="SM00342">
    <property type="entry name" value="HTH_ARAC"/>
    <property type="match status" value="1"/>
</dbReference>
<dbReference type="Pfam" id="PF12833">
    <property type="entry name" value="HTH_18"/>
    <property type="match status" value="1"/>
</dbReference>
<dbReference type="InterPro" id="IPR018060">
    <property type="entry name" value="HTH_AraC"/>
</dbReference>
<evidence type="ECO:0000256" key="1">
    <source>
        <dbReference type="ARBA" id="ARBA00023015"/>
    </source>
</evidence>
<dbReference type="InterPro" id="IPR009057">
    <property type="entry name" value="Homeodomain-like_sf"/>
</dbReference>
<dbReference type="InterPro" id="IPR032687">
    <property type="entry name" value="AraC-type_N"/>
</dbReference>
<evidence type="ECO:0000313" key="6">
    <source>
        <dbReference type="Proteomes" id="UP000218934"/>
    </source>
</evidence>
<dbReference type="GO" id="GO:0000976">
    <property type="term" value="F:transcription cis-regulatory region binding"/>
    <property type="evidence" value="ECO:0007669"/>
    <property type="project" value="TreeGrafter"/>
</dbReference>
<dbReference type="PANTHER" id="PTHR47894">
    <property type="entry name" value="HTH-TYPE TRANSCRIPTIONAL REGULATOR GADX"/>
    <property type="match status" value="1"/>
</dbReference>
<dbReference type="KEGG" id="rdi:CMV14_23195"/>
<dbReference type="GO" id="GO:0003700">
    <property type="term" value="F:DNA-binding transcription factor activity"/>
    <property type="evidence" value="ECO:0007669"/>
    <property type="project" value="InterPro"/>
</dbReference>
<gene>
    <name evidence="5" type="ORF">COO09_11095</name>
</gene>
<dbReference type="Gene3D" id="1.10.10.60">
    <property type="entry name" value="Homeodomain-like"/>
    <property type="match status" value="1"/>
</dbReference>
<comment type="caution">
    <text evidence="5">The sequence shown here is derived from an EMBL/GenBank/DDBJ whole genome shotgun (WGS) entry which is preliminary data.</text>
</comment>
<proteinExistence type="predicted"/>
<dbReference type="AlphaFoldDB" id="A0A2A4FV10"/>
<keyword evidence="6" id="KW-1185">Reference proteome</keyword>
<reference evidence="5 6" key="1">
    <citation type="submission" date="2017-09" db="EMBL/GenBank/DDBJ databases">
        <title>The Catabolism of 3,6-Dichlorosalicylic acid is Initiated by the Cytochrome P450 Monooxygenase DsmABC in Rhizorhabdus dicambivorans Ndbn-20.</title>
        <authorList>
            <person name="Na L."/>
        </authorList>
    </citation>
    <scope>NUCLEOTIDE SEQUENCE [LARGE SCALE GENOMIC DNA]</scope>
    <source>
        <strain evidence="5 6">Ndbn-20m</strain>
    </source>
</reference>